<dbReference type="GO" id="GO:0043565">
    <property type="term" value="F:sequence-specific DNA binding"/>
    <property type="evidence" value="ECO:0007669"/>
    <property type="project" value="UniProtKB-ARBA"/>
</dbReference>
<comment type="caution">
    <text evidence="12">The sequence shown here is derived from an EMBL/GenBank/DDBJ whole genome shotgun (WGS) entry which is preliminary data.</text>
</comment>
<feature type="binding site" evidence="9">
    <location>
        <position position="17"/>
    </location>
    <ligand>
        <name>Zn(2+)</name>
        <dbReference type="ChEBI" id="CHEBI:29105"/>
    </ligand>
</feature>
<dbReference type="SUPFAM" id="SSF57716">
    <property type="entry name" value="Glucocorticoid receptor-like (DNA-binding domain)"/>
    <property type="match status" value="1"/>
</dbReference>
<dbReference type="FunFam" id="3.30.160.60:FF:002343">
    <property type="entry name" value="Zinc finger protein 33A"/>
    <property type="match status" value="1"/>
</dbReference>
<feature type="domain" description="C2H2-type" evidence="10">
    <location>
        <begin position="430"/>
        <end position="457"/>
    </location>
</feature>
<dbReference type="FunFam" id="3.30.160.60:FF:000624">
    <property type="entry name" value="zinc finger protein 697"/>
    <property type="match status" value="1"/>
</dbReference>
<dbReference type="GO" id="GO:0000785">
    <property type="term" value="C:chromatin"/>
    <property type="evidence" value="ECO:0007669"/>
    <property type="project" value="UniProtKB-ARBA"/>
</dbReference>
<dbReference type="FunFam" id="3.30.160.60:FF:002090">
    <property type="entry name" value="Zinc finger protein 473"/>
    <property type="match status" value="1"/>
</dbReference>
<dbReference type="PROSITE" id="PS51915">
    <property type="entry name" value="ZAD"/>
    <property type="match status" value="1"/>
</dbReference>
<dbReference type="GO" id="GO:0040029">
    <property type="term" value="P:epigenetic regulation of gene expression"/>
    <property type="evidence" value="ECO:0007669"/>
    <property type="project" value="UniProtKB-ARBA"/>
</dbReference>
<reference evidence="12 13" key="1">
    <citation type="submission" date="2023-03" db="EMBL/GenBank/DDBJ databases">
        <title>Genome insight into feeding habits of ladybird beetles.</title>
        <authorList>
            <person name="Li H.-S."/>
            <person name="Huang Y.-H."/>
            <person name="Pang H."/>
        </authorList>
    </citation>
    <scope>NUCLEOTIDE SEQUENCE [LARGE SCALE GENOMIC DNA]</scope>
    <source>
        <strain evidence="12">SYSU_2023b</strain>
        <tissue evidence="12">Whole body</tissue>
    </source>
</reference>
<evidence type="ECO:0000256" key="4">
    <source>
        <dbReference type="ARBA" id="ARBA00022771"/>
    </source>
</evidence>
<feature type="domain" description="C2H2-type" evidence="10">
    <location>
        <begin position="290"/>
        <end position="317"/>
    </location>
</feature>
<feature type="domain" description="ZAD" evidence="11">
    <location>
        <begin position="12"/>
        <end position="94"/>
    </location>
</feature>
<dbReference type="FunFam" id="3.30.160.60:FF:000688">
    <property type="entry name" value="zinc finger protein 197 isoform X1"/>
    <property type="match status" value="1"/>
</dbReference>
<feature type="domain" description="C2H2-type" evidence="10">
    <location>
        <begin position="402"/>
        <end position="429"/>
    </location>
</feature>
<accession>A0AAW1UY34</accession>
<dbReference type="Proteomes" id="UP001431783">
    <property type="component" value="Unassembled WGS sequence"/>
</dbReference>
<dbReference type="GO" id="GO:0003682">
    <property type="term" value="F:chromatin binding"/>
    <property type="evidence" value="ECO:0007669"/>
    <property type="project" value="UniProtKB-ARBA"/>
</dbReference>
<dbReference type="Gene3D" id="3.40.1800.20">
    <property type="match status" value="1"/>
</dbReference>
<keyword evidence="2 9" id="KW-0479">Metal-binding</keyword>
<dbReference type="InterPro" id="IPR012934">
    <property type="entry name" value="Znf_AD"/>
</dbReference>
<dbReference type="Pfam" id="PF07776">
    <property type="entry name" value="zf-AD"/>
    <property type="match status" value="1"/>
</dbReference>
<sequence length="466" mass="53548">METNTIPLNLSKICRICLCEGDEMFSIFSELYEEENCQQKLPCLYEIITNLSSMKILVDDNLPQIICVKCVKNAHTSHKFQTLCNRSQIILETYLKQYEIGCSDFEDESDVEIKSNDILNCTNENESNKDDSDLVLNENDLYLAENYIKESLRQEAQEIPNIHKGSELNPDEFFANVDVCLSRTPENENGLTSKTLEAKISKEVDDCLGNSEDESIGSLKNYEKVVPSGEKLYACKMCDRVYKNGSSLRGHIRGHHRKKIPYKCNICEKSFKMYGSFFYHKRMHTGEQPYCCKICGKKYKQSGSLTAHMRVHTGQRPFLCSICGRGFRQQPDLNYHMRTHTKEKPYQCNVCGKTMSMQSHLVQHMRIHTGERPFKCSQCEKAFPTSTCLKRHQSTHTGKKPHCCEVCQKSFSRRSSLNLHSKTHTDDRPYVCPVCHKGFIQAHSLKTHIATHSDTVKSTKEEVRPD</sequence>
<dbReference type="SUPFAM" id="SSF57667">
    <property type="entry name" value="beta-beta-alpha zinc fingers"/>
    <property type="match status" value="4"/>
</dbReference>
<dbReference type="GO" id="GO:0006355">
    <property type="term" value="P:regulation of DNA-templated transcription"/>
    <property type="evidence" value="ECO:0007669"/>
    <property type="project" value="UniProtKB-ARBA"/>
</dbReference>
<feature type="binding site" evidence="9">
    <location>
        <position position="70"/>
    </location>
    <ligand>
        <name>Zn(2+)</name>
        <dbReference type="ChEBI" id="CHEBI:29105"/>
    </ligand>
</feature>
<evidence type="ECO:0000256" key="9">
    <source>
        <dbReference type="PROSITE-ProRule" id="PRU01263"/>
    </source>
</evidence>
<evidence type="ECO:0000256" key="7">
    <source>
        <dbReference type="ARBA" id="ARBA00023125"/>
    </source>
</evidence>
<feature type="domain" description="C2H2-type" evidence="10">
    <location>
        <begin position="233"/>
        <end position="261"/>
    </location>
</feature>
<feature type="binding site" evidence="9">
    <location>
        <position position="14"/>
    </location>
    <ligand>
        <name>Zn(2+)</name>
        <dbReference type="ChEBI" id="CHEBI:29105"/>
    </ligand>
</feature>
<evidence type="ECO:0000256" key="8">
    <source>
        <dbReference type="PROSITE-ProRule" id="PRU00042"/>
    </source>
</evidence>
<keyword evidence="5 9" id="KW-0862">Zinc</keyword>
<dbReference type="Gene3D" id="3.30.160.60">
    <property type="entry name" value="Classic Zinc Finger"/>
    <property type="match status" value="8"/>
</dbReference>
<dbReference type="EMBL" id="JARQZJ010000094">
    <property type="protein sequence ID" value="KAK9884927.1"/>
    <property type="molecule type" value="Genomic_DNA"/>
</dbReference>
<evidence type="ECO:0000313" key="12">
    <source>
        <dbReference type="EMBL" id="KAK9884927.1"/>
    </source>
</evidence>
<dbReference type="GO" id="GO:0030674">
    <property type="term" value="F:protein-macromolecule adaptor activity"/>
    <property type="evidence" value="ECO:0007669"/>
    <property type="project" value="UniProtKB-ARBA"/>
</dbReference>
<keyword evidence="1" id="KW-1017">Isopeptide bond</keyword>
<dbReference type="PROSITE" id="PS00028">
    <property type="entry name" value="ZINC_FINGER_C2H2_1"/>
    <property type="match status" value="8"/>
</dbReference>
<dbReference type="AlphaFoldDB" id="A0AAW1UY34"/>
<proteinExistence type="predicted"/>
<dbReference type="InterPro" id="IPR013087">
    <property type="entry name" value="Znf_C2H2_type"/>
</dbReference>
<keyword evidence="13" id="KW-1185">Reference proteome</keyword>
<dbReference type="PANTHER" id="PTHR23234">
    <property type="entry name" value="ZNF44 PROTEIN"/>
    <property type="match status" value="1"/>
</dbReference>
<dbReference type="SMART" id="SM00868">
    <property type="entry name" value="zf-AD"/>
    <property type="match status" value="2"/>
</dbReference>
<keyword evidence="6" id="KW-0832">Ubl conjugation</keyword>
<evidence type="ECO:0000313" key="13">
    <source>
        <dbReference type="Proteomes" id="UP001431783"/>
    </source>
</evidence>
<dbReference type="FunFam" id="3.30.160.60:FF:000072">
    <property type="entry name" value="zinc finger protein 143 isoform X1"/>
    <property type="match status" value="1"/>
</dbReference>
<dbReference type="InterPro" id="IPR036236">
    <property type="entry name" value="Znf_C2H2_sf"/>
</dbReference>
<evidence type="ECO:0000256" key="1">
    <source>
        <dbReference type="ARBA" id="ARBA00022499"/>
    </source>
</evidence>
<dbReference type="Pfam" id="PF13894">
    <property type="entry name" value="zf-C2H2_4"/>
    <property type="match status" value="1"/>
</dbReference>
<evidence type="ECO:0000259" key="11">
    <source>
        <dbReference type="PROSITE" id="PS51915"/>
    </source>
</evidence>
<keyword evidence="3" id="KW-0677">Repeat</keyword>
<dbReference type="Pfam" id="PF00096">
    <property type="entry name" value="zf-C2H2"/>
    <property type="match status" value="7"/>
</dbReference>
<dbReference type="GO" id="GO:0008270">
    <property type="term" value="F:zinc ion binding"/>
    <property type="evidence" value="ECO:0007669"/>
    <property type="project" value="UniProtKB-UniRule"/>
</dbReference>
<gene>
    <name evidence="12" type="ORF">WA026_009164</name>
</gene>
<dbReference type="SMART" id="SM00355">
    <property type="entry name" value="ZnF_C2H2"/>
    <property type="match status" value="8"/>
</dbReference>
<feature type="binding site" evidence="9">
    <location>
        <position position="67"/>
    </location>
    <ligand>
        <name>Zn(2+)</name>
        <dbReference type="ChEBI" id="CHEBI:29105"/>
    </ligand>
</feature>
<evidence type="ECO:0000256" key="5">
    <source>
        <dbReference type="ARBA" id="ARBA00022833"/>
    </source>
</evidence>
<feature type="domain" description="C2H2-type" evidence="10">
    <location>
        <begin position="318"/>
        <end position="345"/>
    </location>
</feature>
<dbReference type="GO" id="GO:0005634">
    <property type="term" value="C:nucleus"/>
    <property type="evidence" value="ECO:0007669"/>
    <property type="project" value="InterPro"/>
</dbReference>
<dbReference type="PANTHER" id="PTHR23234:SF10">
    <property type="entry name" value="RIKEN CDNA 6720489N17 GENE-RELATED"/>
    <property type="match status" value="1"/>
</dbReference>
<feature type="domain" description="C2H2-type" evidence="10">
    <location>
        <begin position="262"/>
        <end position="289"/>
    </location>
</feature>
<evidence type="ECO:0000259" key="10">
    <source>
        <dbReference type="PROSITE" id="PS50157"/>
    </source>
</evidence>
<dbReference type="PROSITE" id="PS50157">
    <property type="entry name" value="ZINC_FINGER_C2H2_2"/>
    <property type="match status" value="8"/>
</dbReference>
<dbReference type="GO" id="GO:0022603">
    <property type="term" value="P:regulation of anatomical structure morphogenesis"/>
    <property type="evidence" value="ECO:0007669"/>
    <property type="project" value="UniProtKB-ARBA"/>
</dbReference>
<dbReference type="FunFam" id="3.30.160.60:FF:000690">
    <property type="entry name" value="Zinc finger protein 354C"/>
    <property type="match status" value="1"/>
</dbReference>
<keyword evidence="4 8" id="KW-0863">Zinc-finger</keyword>
<feature type="domain" description="C2H2-type" evidence="10">
    <location>
        <begin position="374"/>
        <end position="401"/>
    </location>
</feature>
<evidence type="ECO:0000256" key="2">
    <source>
        <dbReference type="ARBA" id="ARBA00022723"/>
    </source>
</evidence>
<dbReference type="GO" id="GO:0003690">
    <property type="term" value="F:double-stranded DNA binding"/>
    <property type="evidence" value="ECO:0007669"/>
    <property type="project" value="UniProtKB-ARBA"/>
</dbReference>
<keyword evidence="7" id="KW-0238">DNA-binding</keyword>
<feature type="domain" description="C2H2-type" evidence="10">
    <location>
        <begin position="346"/>
        <end position="373"/>
    </location>
</feature>
<evidence type="ECO:0000256" key="6">
    <source>
        <dbReference type="ARBA" id="ARBA00022843"/>
    </source>
</evidence>
<name>A0AAW1UY34_9CUCU</name>
<dbReference type="InterPro" id="IPR050758">
    <property type="entry name" value="Znf_C2H2-type"/>
</dbReference>
<evidence type="ECO:0000256" key="3">
    <source>
        <dbReference type="ARBA" id="ARBA00022737"/>
    </source>
</evidence>
<protein>
    <submittedName>
        <fullName evidence="12">Uncharacterized protein</fullName>
    </submittedName>
</protein>
<organism evidence="12 13">
    <name type="scientific">Henosepilachna vigintioctopunctata</name>
    <dbReference type="NCBI Taxonomy" id="420089"/>
    <lineage>
        <taxon>Eukaryota</taxon>
        <taxon>Metazoa</taxon>
        <taxon>Ecdysozoa</taxon>
        <taxon>Arthropoda</taxon>
        <taxon>Hexapoda</taxon>
        <taxon>Insecta</taxon>
        <taxon>Pterygota</taxon>
        <taxon>Neoptera</taxon>
        <taxon>Endopterygota</taxon>
        <taxon>Coleoptera</taxon>
        <taxon>Polyphaga</taxon>
        <taxon>Cucujiformia</taxon>
        <taxon>Coccinelloidea</taxon>
        <taxon>Coccinellidae</taxon>
        <taxon>Epilachninae</taxon>
        <taxon>Epilachnini</taxon>
        <taxon>Henosepilachna</taxon>
    </lineage>
</organism>